<sequence>MTFRGKVRERVKSFFNPAAFDPTSFRHTVQMAMLGLVLGEISVFILLKQSARVGELPNYITDVLIIGISAVEFILGPLIGWLGSQRRRNIMVGWVVVALACMLPVFGVPKPEAEVDTALCNVWRTLPAGITPMAALRLSILILVGISCALTRLAIMTHALAYLEESNPSMNLHMNIAVLLLVRIVLLLVGTTMLSSMMDSLAWLQFLMIVVKLIITIVRLYKYPVVPPTMDIRHGADRGFFRSVGRVLRSKMAVLQILAMSLLAAALWGFGSQEADFAKFKFHVVPGTGMIWEWGAPLRALFIIMGVILAGYLYTNPVMPVLDKKAAILNAGRMTIYCVILFAVMTAALNCSKGEVAGLEETTYSQPFCALGCGCDRPWTQFDPVCATEHMTTFYSPCHAGCATATTIGNLAVYTNCTCSPNGHVTVGACGDNSCTAAYSLHTLMFAAATLAGTLAFVWQITIMLEAVDRRDKSVALGIASGTVSLFAFVGAHGVYVAIGAYSCALFRGQVCLFQNSNFVPRVGYTSIGLAGASLIITIIAYIVQYRQIKSEENEKKKEIEDVDLSRE</sequence>
<dbReference type="EMBL" id="CM046120">
    <property type="protein sequence ID" value="KAI8437311.1"/>
    <property type="molecule type" value="Genomic_DNA"/>
</dbReference>
<protein>
    <submittedName>
        <fullName evidence="1">Uncharacterized protein</fullName>
    </submittedName>
</protein>
<evidence type="ECO:0000313" key="1">
    <source>
        <dbReference type="EMBL" id="KAI8437311.1"/>
    </source>
</evidence>
<evidence type="ECO:0000313" key="2">
    <source>
        <dbReference type="Proteomes" id="UP001064048"/>
    </source>
</evidence>
<name>A0ACC0KMP3_CHOFU</name>
<accession>A0ACC0KMP3</accession>
<reference evidence="1 2" key="1">
    <citation type="journal article" date="2022" name="Genome Biol. Evol.">
        <title>The Spruce Budworm Genome: Reconstructing the Evolutionary History of Antifreeze Proteins.</title>
        <authorList>
            <person name="Beliveau C."/>
            <person name="Gagne P."/>
            <person name="Picq S."/>
            <person name="Vernygora O."/>
            <person name="Keeling C.I."/>
            <person name="Pinkney K."/>
            <person name="Doucet D."/>
            <person name="Wen F."/>
            <person name="Johnston J.S."/>
            <person name="Maaroufi H."/>
            <person name="Boyle B."/>
            <person name="Laroche J."/>
            <person name="Dewar K."/>
            <person name="Juretic N."/>
            <person name="Blackburn G."/>
            <person name="Nisole A."/>
            <person name="Brunet B."/>
            <person name="Brandao M."/>
            <person name="Lumley L."/>
            <person name="Duan J."/>
            <person name="Quan G."/>
            <person name="Lucarotti C.J."/>
            <person name="Roe A.D."/>
            <person name="Sperling F.A.H."/>
            <person name="Levesque R.C."/>
            <person name="Cusson M."/>
        </authorList>
    </citation>
    <scope>NUCLEOTIDE SEQUENCE [LARGE SCALE GENOMIC DNA]</scope>
    <source>
        <strain evidence="1">Glfc:IPQL:Cfum</strain>
    </source>
</reference>
<keyword evidence="2" id="KW-1185">Reference proteome</keyword>
<dbReference type="Proteomes" id="UP001064048">
    <property type="component" value="Chromosome 20"/>
</dbReference>
<gene>
    <name evidence="1" type="ORF">MSG28_011672</name>
</gene>
<organism evidence="1 2">
    <name type="scientific">Choristoneura fumiferana</name>
    <name type="common">Spruce budworm moth</name>
    <name type="synonym">Archips fumiferana</name>
    <dbReference type="NCBI Taxonomy" id="7141"/>
    <lineage>
        <taxon>Eukaryota</taxon>
        <taxon>Metazoa</taxon>
        <taxon>Ecdysozoa</taxon>
        <taxon>Arthropoda</taxon>
        <taxon>Hexapoda</taxon>
        <taxon>Insecta</taxon>
        <taxon>Pterygota</taxon>
        <taxon>Neoptera</taxon>
        <taxon>Endopterygota</taxon>
        <taxon>Lepidoptera</taxon>
        <taxon>Glossata</taxon>
        <taxon>Ditrysia</taxon>
        <taxon>Tortricoidea</taxon>
        <taxon>Tortricidae</taxon>
        <taxon>Tortricinae</taxon>
        <taxon>Choristoneura</taxon>
    </lineage>
</organism>
<proteinExistence type="predicted"/>
<comment type="caution">
    <text evidence="1">The sequence shown here is derived from an EMBL/GenBank/DDBJ whole genome shotgun (WGS) entry which is preliminary data.</text>
</comment>